<dbReference type="InterPro" id="IPR046496">
    <property type="entry name" value="DUF6589"/>
</dbReference>
<dbReference type="STRING" id="400682.A0A1X7TLG6"/>
<reference evidence="2" key="1">
    <citation type="submission" date="2017-05" db="UniProtKB">
        <authorList>
            <consortium name="EnsemblMetazoa"/>
        </authorList>
    </citation>
    <scope>IDENTIFICATION</scope>
</reference>
<name>A0A1X7TLG6_AMPQE</name>
<evidence type="ECO:0000259" key="1">
    <source>
        <dbReference type="Pfam" id="PF20231"/>
    </source>
</evidence>
<feature type="domain" description="DUF6589" evidence="1">
    <location>
        <begin position="288"/>
        <end position="415"/>
    </location>
</feature>
<accession>A0A1X7TLG6</accession>
<dbReference type="eggNOG" id="ENOG502RW29">
    <property type="taxonomic scope" value="Eukaryota"/>
</dbReference>
<dbReference type="Pfam" id="PF20231">
    <property type="entry name" value="DUF6589"/>
    <property type="match status" value="2"/>
</dbReference>
<proteinExistence type="predicted"/>
<feature type="domain" description="DUF6589" evidence="1">
    <location>
        <begin position="444"/>
        <end position="599"/>
    </location>
</feature>
<organism evidence="2">
    <name type="scientific">Amphimedon queenslandica</name>
    <name type="common">Sponge</name>
    <dbReference type="NCBI Taxonomy" id="400682"/>
    <lineage>
        <taxon>Eukaryota</taxon>
        <taxon>Metazoa</taxon>
        <taxon>Porifera</taxon>
        <taxon>Demospongiae</taxon>
        <taxon>Heteroscleromorpha</taxon>
        <taxon>Haplosclerida</taxon>
        <taxon>Niphatidae</taxon>
        <taxon>Amphimedon</taxon>
    </lineage>
</organism>
<sequence>MGASLLQELICQMQREMKHICSQSHDSILRDTKGDVTVKQFSWETVWDELHRNIPTLISVLVDLADGDVPLTCFIASMLLKKRLPKMCLVQRATSILLYGNGANTKIYNCLQPLMICLSHGGTMNLLDRLGKDYDVDVLSWSNSLLSQLEDPVDSTLVFNFEAEQEINHGYEEDAFDLVDLNADCGDDGTSSDTDENVEETIYEQADEQELDDLGSSRTDQGNATCFACHVLPWKGFKLVGDNVDKNIHPSFDRIYSHTLSLHYYHCFAVLDRIDLTGVSDSNSNRVIELSTLLPSTDDVILMKKYFSILISRVLVKQLPEYMSDAELVTWHIHHEKQFEMSRKSKVVPLGVILQNENKVDGMCAIMDELHKYVPKVLKHQGSTKEEDRLYQVLAGGDQVTVVRARSAIVVAAKEVKKESVIQLNVEELSELVIERYVRLLSVPTGTDTSDSVLTYSSELITLCLLWDTFHDAIREGDGKRVMLVWKFLLLVFDATNRVNYRKEAVILLAQYHFIFSECKAQQLAYDRFINTHGRIGCNIPCDLHQEHLNRRLKDILRNLNSNIGTGTITRAAKALGIVQNICNQFEEQTSNRKVSQKHSVPSNQKDVNTMIESLEESPGVLINQPHRRHASFSFKESILETYNKDKLTGRLVDIIGTHLCNN</sequence>
<dbReference type="EnsemblMetazoa" id="Aqu2.1.15737_001">
    <property type="protein sequence ID" value="Aqu2.1.15737_001"/>
    <property type="gene ID" value="Aqu2.1.15737"/>
</dbReference>
<evidence type="ECO:0000313" key="2">
    <source>
        <dbReference type="EnsemblMetazoa" id="Aqu2.1.15737_001"/>
    </source>
</evidence>
<dbReference type="InParanoid" id="A0A1X7TLG6"/>
<dbReference type="OrthoDB" id="5980999at2759"/>
<protein>
    <recommendedName>
        <fullName evidence="1">DUF6589 domain-containing protein</fullName>
    </recommendedName>
</protein>
<dbReference type="AlphaFoldDB" id="A0A1X7TLG6"/>